<evidence type="ECO:0000256" key="2">
    <source>
        <dbReference type="ARBA" id="ARBA00012483"/>
    </source>
</evidence>
<feature type="compositionally biased region" description="Acidic residues" evidence="9">
    <location>
        <begin position="661"/>
        <end position="681"/>
    </location>
</feature>
<evidence type="ECO:0000256" key="6">
    <source>
        <dbReference type="ARBA" id="ARBA00022786"/>
    </source>
</evidence>
<feature type="compositionally biased region" description="Low complexity" evidence="9">
    <location>
        <begin position="600"/>
        <end position="609"/>
    </location>
</feature>
<keyword evidence="12" id="KW-1185">Reference proteome</keyword>
<feature type="compositionally biased region" description="Low complexity" evidence="9">
    <location>
        <begin position="1443"/>
        <end position="1480"/>
    </location>
</feature>
<comment type="catalytic activity">
    <reaction evidence="1">
        <text>S-ubiquitinyl-[E2 ubiquitin-conjugating enzyme]-L-cysteine + [acceptor protein]-L-lysine = [E2 ubiquitin-conjugating enzyme]-L-cysteine + N(6)-ubiquitinyl-[acceptor protein]-L-lysine.</text>
        <dbReference type="EC" id="2.3.2.27"/>
    </reaction>
</comment>
<feature type="region of interest" description="Disordered" evidence="9">
    <location>
        <begin position="1"/>
        <end position="26"/>
    </location>
</feature>
<feature type="region of interest" description="Disordered" evidence="9">
    <location>
        <begin position="1255"/>
        <end position="1322"/>
    </location>
</feature>
<feature type="compositionally biased region" description="Low complexity" evidence="9">
    <location>
        <begin position="206"/>
        <end position="224"/>
    </location>
</feature>
<organism evidence="11 12">
    <name type="scientific">Anopheles culicifacies</name>
    <dbReference type="NCBI Taxonomy" id="139723"/>
    <lineage>
        <taxon>Eukaryota</taxon>
        <taxon>Metazoa</taxon>
        <taxon>Ecdysozoa</taxon>
        <taxon>Arthropoda</taxon>
        <taxon>Hexapoda</taxon>
        <taxon>Insecta</taxon>
        <taxon>Pterygota</taxon>
        <taxon>Neoptera</taxon>
        <taxon>Endopterygota</taxon>
        <taxon>Diptera</taxon>
        <taxon>Nematocera</taxon>
        <taxon>Culicoidea</taxon>
        <taxon>Culicidae</taxon>
        <taxon>Anophelinae</taxon>
        <taxon>Anopheles</taxon>
        <taxon>culicifacies species complex</taxon>
    </lineage>
</organism>
<dbReference type="SMART" id="SM00184">
    <property type="entry name" value="RING"/>
    <property type="match status" value="1"/>
</dbReference>
<proteinExistence type="predicted"/>
<dbReference type="PROSITE" id="PS50089">
    <property type="entry name" value="ZF_RING_2"/>
    <property type="match status" value="1"/>
</dbReference>
<keyword evidence="4" id="KW-0479">Metal-binding</keyword>
<feature type="compositionally biased region" description="Gly residues" evidence="9">
    <location>
        <begin position="1527"/>
        <end position="1537"/>
    </location>
</feature>
<dbReference type="CDD" id="cd16474">
    <property type="entry name" value="RING-H2_RNF111-like"/>
    <property type="match status" value="1"/>
</dbReference>
<evidence type="ECO:0000256" key="5">
    <source>
        <dbReference type="ARBA" id="ARBA00022771"/>
    </source>
</evidence>
<reference evidence="12" key="1">
    <citation type="submission" date="2013-09" db="EMBL/GenBank/DDBJ databases">
        <title>The Genome Sequence of Anopheles culicifacies species A.</title>
        <authorList>
            <consortium name="The Broad Institute Genomics Platform"/>
            <person name="Neafsey D.E."/>
            <person name="Besansky N."/>
            <person name="Howell P."/>
            <person name="Walton C."/>
            <person name="Young S.K."/>
            <person name="Zeng Q."/>
            <person name="Gargeya S."/>
            <person name="Fitzgerald M."/>
            <person name="Haas B."/>
            <person name="Abouelleil A."/>
            <person name="Allen A.W."/>
            <person name="Alvarado L."/>
            <person name="Arachchi H.M."/>
            <person name="Berlin A.M."/>
            <person name="Chapman S.B."/>
            <person name="Gainer-Dewar J."/>
            <person name="Goldberg J."/>
            <person name="Griggs A."/>
            <person name="Gujja S."/>
            <person name="Hansen M."/>
            <person name="Howarth C."/>
            <person name="Imamovic A."/>
            <person name="Ireland A."/>
            <person name="Larimer J."/>
            <person name="McCowan C."/>
            <person name="Murphy C."/>
            <person name="Pearson M."/>
            <person name="Poon T.W."/>
            <person name="Priest M."/>
            <person name="Roberts A."/>
            <person name="Saif S."/>
            <person name="Shea T."/>
            <person name="Sisk P."/>
            <person name="Sykes S."/>
            <person name="Wortman J."/>
            <person name="Nusbaum C."/>
            <person name="Birren B."/>
        </authorList>
    </citation>
    <scope>NUCLEOTIDE SEQUENCE [LARGE SCALE GENOMIC DNA]</scope>
    <source>
        <strain evidence="12">A-37</strain>
    </source>
</reference>
<reference evidence="11" key="2">
    <citation type="submission" date="2020-05" db="UniProtKB">
        <authorList>
            <consortium name="EnsemblMetazoa"/>
        </authorList>
    </citation>
    <scope>IDENTIFICATION</scope>
    <source>
        <strain evidence="11">A-37</strain>
    </source>
</reference>
<dbReference type="Proteomes" id="UP000075883">
    <property type="component" value="Unassembled WGS sequence"/>
</dbReference>
<name>A0A182M118_9DIPT</name>
<feature type="compositionally biased region" description="Polar residues" evidence="9">
    <location>
        <begin position="228"/>
        <end position="238"/>
    </location>
</feature>
<evidence type="ECO:0000256" key="4">
    <source>
        <dbReference type="ARBA" id="ARBA00022723"/>
    </source>
</evidence>
<evidence type="ECO:0000313" key="12">
    <source>
        <dbReference type="Proteomes" id="UP000075883"/>
    </source>
</evidence>
<evidence type="ECO:0000256" key="8">
    <source>
        <dbReference type="PROSITE-ProRule" id="PRU00175"/>
    </source>
</evidence>
<feature type="domain" description="RING-type" evidence="10">
    <location>
        <begin position="1687"/>
        <end position="1728"/>
    </location>
</feature>
<sequence>MNDSENGGEGTCEGGEAEYAPPEIAASSTSSLSCASEWLEDSLRDIFDTAIQSNVDAVPEAAGSNDGDIEPSLFASGSNSLDYTPVPSTPVRVSRPNREFTHVLPDAFDDDLSYVFDPRTGAPCHRNIEPANNRRPPAVHLNSTSAIVDPPLAPTPIMPIPPAAVFPSASSSLPSRTRVRYDYSKHNQVGFGSMYRQYPQHHTHHSGSGASSSGTFGAHASHGGRTFANDTPVPNQHHYQVHYRHQGTPSSESCGYTTNENADMPPRTTSSEVRRARKRYLDGESIEQPHNSRWNRGSSMNGAQYEEEMGLETAPVSSESSGVTVKIEPNVPSTSATMVNGNGTTVKTEPRSTSPIHHGIVCRTPPTPTRDEPPIPLFPSLFKNETLERGTTGDVSPSTVSTEPAEIVGSSRIFGRVQEQPNIGPSSNVQPTIKQETASTDCFCQECASMRQGDVSEGGRYNAPVKRECNSCAPAQPPNVSAPTAATVEATDTSMSESKHTVVKLEPPDAQTNPPLAATSESCNEVGVIVKQEPGASVQSKCCNAVAGPDVHVKQNEHSEQADSEASELDRLKRNDYRAKLNASNVLPYACFSDSNSSGTACTAASTGAQRGDSSSNGLPEESPSMPGPSGLNRMATRNRSFGRRPAFVNNRRRNYLPYFSDDDDDDDDEDEEDDSDDEISESAGDTWLNSTTAIKNETDEDVILVEDDGNKRGQKRTVETTQSPSKPSVPKLITDQPARPMGSNNEETAVTTDPPVAAPPTADAEPTPSLPSTGRLFGSDALDPHPDLQLDWITDSSSISISDDNDDVIMVERSEGGTSVAANSTAAGPSTSTSSVPRKQRRTKSRQPATRGEPIDLTNDSDEDTDLEVRTIPEHGVSRQPFSQRQVDWVRRLRLERNNTATMRRYLVRTLLPHINAEQTSRDSEFVPLPTIYSRELDFMPGSASRRLLTAGNLRTDTPPPPRSVYRSYTPPPPFAHRACRDSSPGRRDRCTLAANTTSPHQTPPIVSEVYRHHISPVPPRVRHALGRRWLMPYHACGGSHRVVRDYRRTRCPGTYRSANESVAERPGLLGSSRPLSIHCTRNMHTHVSGCTVCQHRSRDRQNSPAMQTIAPSPLLSTSYSPATHSVEVANVNTVDATDPAATADVVDLVASNEEEDEPYSIPHCERAGIVPPNGEGAGNGSAGAFSTTAGGVIDNTTLGSFADCSNSRSMNVNYTPNFLWRSTARSTYEPSLGMLRRRDNAAPSAVITVSDSPIDYSASTTPSPQQQTGTVPAPDGVPQPAGGTSTGGRQRLNDHNNNNASAAATRPPPNVDGREPRVPYESMVTDGTWGPSASLDARVPLTSVSPPPYGSSRYAMDWRQFQSQHYAYGLPTHRLRSQRLPYAPHETLWMRQHQAMESQRRMMSVGNVAPVPGPPHHLVDPTPPSYSYPFEGILPYGNGPSSTGTAATHGSSASSSSSTSSSGSNVAQASASSSTSTGCTRQVVCHRNHHYRHHLTMYPSAASGTGTGAGRGQPPPPPTPATAGSIGGVGGSGDGADGEDYVPLPTSSRCSVVTPYLRYLPPTIPRTNPPPAADQGLNLRVHRPLRRVTNEPNYIFRRNDHQHVHHHMYHHLPSQGNFLGSHPEIQFSIGLRPSLLSSLNRFVRVMEDSCTSRGATQEMIETHTFPHKYKRLRRVSETDEDSEKCTICLSQFEIDNDVRRLPCMHLFHKDCVDQWLVTNKHCPICRVDIEVKFNKDYSI</sequence>
<feature type="region of interest" description="Disordered" evidence="9">
    <location>
        <begin position="281"/>
        <end position="300"/>
    </location>
</feature>
<dbReference type="PANTHER" id="PTHR22937:SF65">
    <property type="entry name" value="E3 UBIQUITIN-PROTEIN LIGASE ARK2C"/>
    <property type="match status" value="1"/>
</dbReference>
<evidence type="ECO:0000256" key="7">
    <source>
        <dbReference type="ARBA" id="ARBA00022833"/>
    </source>
</evidence>
<feature type="region of interest" description="Disordered" evidence="9">
    <location>
        <begin position="600"/>
        <end position="790"/>
    </location>
</feature>
<feature type="region of interest" description="Disordered" evidence="9">
    <location>
        <begin position="198"/>
        <end position="274"/>
    </location>
</feature>
<feature type="compositionally biased region" description="Acidic residues" evidence="9">
    <location>
        <begin position="699"/>
        <end position="708"/>
    </location>
</feature>
<feature type="region of interest" description="Disordered" evidence="9">
    <location>
        <begin position="58"/>
        <end position="92"/>
    </location>
</feature>
<feature type="compositionally biased region" description="Low complexity" evidence="9">
    <location>
        <begin position="822"/>
        <end position="836"/>
    </location>
</feature>
<dbReference type="GO" id="GO:0061630">
    <property type="term" value="F:ubiquitin protein ligase activity"/>
    <property type="evidence" value="ECO:0007669"/>
    <property type="project" value="UniProtKB-EC"/>
</dbReference>
<evidence type="ECO:0000256" key="3">
    <source>
        <dbReference type="ARBA" id="ARBA00022679"/>
    </source>
</evidence>
<dbReference type="GO" id="GO:0008270">
    <property type="term" value="F:zinc ion binding"/>
    <property type="evidence" value="ECO:0007669"/>
    <property type="project" value="UniProtKB-KW"/>
</dbReference>
<dbReference type="EC" id="2.3.2.27" evidence="2"/>
<feature type="region of interest" description="Disordered" evidence="9">
    <location>
        <begin position="1500"/>
        <end position="1542"/>
    </location>
</feature>
<keyword evidence="3" id="KW-0808">Transferase</keyword>
<dbReference type="EnsemblMetazoa" id="ACUA006850-RA">
    <property type="protein sequence ID" value="ACUA006850-PA"/>
    <property type="gene ID" value="ACUA006850"/>
</dbReference>
<feature type="compositionally biased region" description="Basic and acidic residues" evidence="9">
    <location>
        <begin position="980"/>
        <end position="989"/>
    </location>
</feature>
<evidence type="ECO:0000256" key="1">
    <source>
        <dbReference type="ARBA" id="ARBA00000900"/>
    </source>
</evidence>
<dbReference type="InterPro" id="IPR001841">
    <property type="entry name" value="Znf_RING"/>
</dbReference>
<feature type="region of interest" description="Disordered" evidence="9">
    <location>
        <begin position="1441"/>
        <end position="1482"/>
    </location>
</feature>
<feature type="region of interest" description="Disordered" evidence="9">
    <location>
        <begin position="953"/>
        <end position="989"/>
    </location>
</feature>
<protein>
    <recommendedName>
        <fullName evidence="2">RING-type E3 ubiquitin transferase</fullName>
        <ecNumber evidence="2">2.3.2.27</ecNumber>
    </recommendedName>
</protein>
<evidence type="ECO:0000256" key="9">
    <source>
        <dbReference type="SAM" id="MobiDB-lite"/>
    </source>
</evidence>
<keyword evidence="6" id="KW-0833">Ubl conjugation pathway</keyword>
<dbReference type="VEuPathDB" id="VectorBase:ACUA006850"/>
<feature type="compositionally biased region" description="Low complexity" evidence="9">
    <location>
        <begin position="748"/>
        <end position="768"/>
    </location>
</feature>
<dbReference type="InterPro" id="IPR045191">
    <property type="entry name" value="MBR1/2-like"/>
</dbReference>
<feature type="region of interest" description="Disordered" evidence="9">
    <location>
        <begin position="332"/>
        <end position="373"/>
    </location>
</feature>
<dbReference type="Gene3D" id="3.30.40.10">
    <property type="entry name" value="Zinc/RING finger domain, C3HC4 (zinc finger)"/>
    <property type="match status" value="1"/>
</dbReference>
<dbReference type="SUPFAM" id="SSF57850">
    <property type="entry name" value="RING/U-box"/>
    <property type="match status" value="1"/>
</dbReference>
<dbReference type="EMBL" id="AXCM01007326">
    <property type="status" value="NOT_ANNOTATED_CDS"/>
    <property type="molecule type" value="Genomic_DNA"/>
</dbReference>
<dbReference type="FunFam" id="3.30.40.10:FF:000479">
    <property type="entry name" value="E3 ubiquitin-protein ligase Arkadia"/>
    <property type="match status" value="1"/>
</dbReference>
<feature type="compositionally biased region" description="Polar residues" evidence="9">
    <location>
        <begin position="288"/>
        <end position="300"/>
    </location>
</feature>
<dbReference type="PANTHER" id="PTHR22937">
    <property type="entry name" value="E3 UBIQUITIN-PROTEIN LIGASE RNF165"/>
    <property type="match status" value="1"/>
</dbReference>
<keyword evidence="7" id="KW-0862">Zinc</keyword>
<dbReference type="STRING" id="139723.A0A182M118"/>
<feature type="compositionally biased region" description="Low complexity" evidence="9">
    <location>
        <begin position="618"/>
        <end position="632"/>
    </location>
</feature>
<evidence type="ECO:0000313" key="11">
    <source>
        <dbReference type="EnsemblMetazoa" id="ACUA006850-PA"/>
    </source>
</evidence>
<keyword evidence="5 8" id="KW-0863">Zinc-finger</keyword>
<feature type="compositionally biased region" description="Polar residues" evidence="9">
    <location>
        <begin position="332"/>
        <end position="355"/>
    </location>
</feature>
<feature type="region of interest" description="Disordered" evidence="9">
    <location>
        <begin position="818"/>
        <end position="866"/>
    </location>
</feature>
<dbReference type="Pfam" id="PF13639">
    <property type="entry name" value="zf-RING_2"/>
    <property type="match status" value="1"/>
</dbReference>
<evidence type="ECO:0000259" key="10">
    <source>
        <dbReference type="PROSITE" id="PS50089"/>
    </source>
</evidence>
<dbReference type="GO" id="GO:0005634">
    <property type="term" value="C:nucleus"/>
    <property type="evidence" value="ECO:0007669"/>
    <property type="project" value="TreeGrafter"/>
</dbReference>
<feature type="compositionally biased region" description="Low complexity" evidence="9">
    <location>
        <begin position="1259"/>
        <end position="1274"/>
    </location>
</feature>
<dbReference type="InterPro" id="IPR013083">
    <property type="entry name" value="Znf_RING/FYVE/PHD"/>
</dbReference>
<feature type="compositionally biased region" description="Polar residues" evidence="9">
    <location>
        <begin position="247"/>
        <end position="271"/>
    </location>
</feature>
<accession>A0A182M118</accession>